<dbReference type="STRING" id="83401.SAMN05421742_103295"/>
<feature type="region of interest" description="Disordered" evidence="1">
    <location>
        <begin position="25"/>
        <end position="45"/>
    </location>
</feature>
<dbReference type="EMBL" id="FNCV01000003">
    <property type="protein sequence ID" value="SDG95456.1"/>
    <property type="molecule type" value="Genomic_DNA"/>
</dbReference>
<evidence type="ECO:0008006" key="5">
    <source>
        <dbReference type="Google" id="ProtNLM"/>
    </source>
</evidence>
<dbReference type="Proteomes" id="UP000217076">
    <property type="component" value="Unassembled WGS sequence"/>
</dbReference>
<organism evidence="3 4">
    <name type="scientific">Roseospirillum parvum</name>
    <dbReference type="NCBI Taxonomy" id="83401"/>
    <lineage>
        <taxon>Bacteria</taxon>
        <taxon>Pseudomonadati</taxon>
        <taxon>Pseudomonadota</taxon>
        <taxon>Alphaproteobacteria</taxon>
        <taxon>Rhodospirillales</taxon>
        <taxon>Rhodospirillaceae</taxon>
        <taxon>Roseospirillum</taxon>
    </lineage>
</organism>
<reference evidence="4" key="1">
    <citation type="submission" date="2016-10" db="EMBL/GenBank/DDBJ databases">
        <authorList>
            <person name="Varghese N."/>
            <person name="Submissions S."/>
        </authorList>
    </citation>
    <scope>NUCLEOTIDE SEQUENCE [LARGE SCALE GENOMIC DNA]</scope>
    <source>
        <strain evidence="4">930I</strain>
    </source>
</reference>
<evidence type="ECO:0000313" key="4">
    <source>
        <dbReference type="Proteomes" id="UP000217076"/>
    </source>
</evidence>
<feature type="chain" id="PRO_5011461015" description="Phospholipid transport system substrate-binding protein" evidence="2">
    <location>
        <begin position="27"/>
        <end position="238"/>
    </location>
</feature>
<dbReference type="AlphaFoldDB" id="A0A1G7YGG0"/>
<feature type="signal peptide" evidence="2">
    <location>
        <begin position="1"/>
        <end position="26"/>
    </location>
</feature>
<gene>
    <name evidence="3" type="ORF">SAMN05421742_103295</name>
</gene>
<protein>
    <recommendedName>
        <fullName evidence="5">Phospholipid transport system substrate-binding protein</fullName>
    </recommendedName>
</protein>
<evidence type="ECO:0000256" key="2">
    <source>
        <dbReference type="SAM" id="SignalP"/>
    </source>
</evidence>
<evidence type="ECO:0000256" key="1">
    <source>
        <dbReference type="SAM" id="MobiDB-lite"/>
    </source>
</evidence>
<name>A0A1G7YGG0_9PROT</name>
<proteinExistence type="predicted"/>
<dbReference type="RefSeq" id="WP_143130947.1">
    <property type="nucleotide sequence ID" value="NZ_FNCV01000003.1"/>
</dbReference>
<accession>A0A1G7YGG0</accession>
<evidence type="ECO:0000313" key="3">
    <source>
        <dbReference type="EMBL" id="SDG95456.1"/>
    </source>
</evidence>
<keyword evidence="2" id="KW-0732">Signal</keyword>
<sequence>MSARLLLPILGLFALLATAPALPAGAEEPPADQAPEMRQVKPGPLSEAEDAALKTSFDAFRIALQDEDYDSAAALVSPSSWPVLASIRNAALYASAEEVKSLAIADQILVLRLRLTHDAETLKAAHGRQLAALALGAGLFGRQGVETIQLGPTRGLGWTAEALMMKADGKPSSVSLIFERVDNIWRLNLLPVLDMARFSYERLRAAEDTARTAFVIETLEGALGRKVPDTAWQPLAER</sequence>
<keyword evidence="4" id="KW-1185">Reference proteome</keyword>